<gene>
    <name evidence="2" type="ordered locus">AS9A_P20042</name>
</gene>
<dbReference type="HOGENOM" id="CLU_104579_0_0_11"/>
<protein>
    <recommendedName>
        <fullName evidence="1">RES domain-containing protein</fullName>
    </recommendedName>
</protein>
<dbReference type="EMBL" id="CP002788">
    <property type="protein sequence ID" value="AEF43086.1"/>
    <property type="molecule type" value="Genomic_DNA"/>
</dbReference>
<proteinExistence type="predicted"/>
<dbReference type="InterPro" id="IPR014914">
    <property type="entry name" value="RES_dom"/>
</dbReference>
<evidence type="ECO:0000313" key="3">
    <source>
        <dbReference type="Proteomes" id="UP000009235"/>
    </source>
</evidence>
<dbReference type="Proteomes" id="UP000009235">
    <property type="component" value="Plasmid pAS9A-2"/>
</dbReference>
<keyword evidence="2" id="KW-0614">Plasmid</keyword>
<name>F6ESG5_HOYSD</name>
<evidence type="ECO:0000313" key="2">
    <source>
        <dbReference type="EMBL" id="AEF43086.1"/>
    </source>
</evidence>
<accession>F6ESG5</accession>
<keyword evidence="3" id="KW-1185">Reference proteome</keyword>
<dbReference type="Pfam" id="PF08808">
    <property type="entry name" value="RES"/>
    <property type="match status" value="1"/>
</dbReference>
<dbReference type="KEGG" id="asd:AS9A_P20042"/>
<organism evidence="2 3">
    <name type="scientific">Hoyosella subflava (strain DSM 45089 / JCM 17490 / NBRC 109087 / DQS3-9A1)</name>
    <name type="common">Amycolicicoccus subflavus</name>
    <dbReference type="NCBI Taxonomy" id="443218"/>
    <lineage>
        <taxon>Bacteria</taxon>
        <taxon>Bacillati</taxon>
        <taxon>Actinomycetota</taxon>
        <taxon>Actinomycetes</taxon>
        <taxon>Mycobacteriales</taxon>
        <taxon>Hoyosellaceae</taxon>
        <taxon>Hoyosella</taxon>
    </lineage>
</organism>
<evidence type="ECO:0000259" key="1">
    <source>
        <dbReference type="Pfam" id="PF08808"/>
    </source>
</evidence>
<dbReference type="AlphaFoldDB" id="F6ESG5"/>
<feature type="domain" description="RES" evidence="1">
    <location>
        <begin position="1"/>
        <end position="112"/>
    </location>
</feature>
<geneLocation type="plasmid" evidence="2 3">
    <name>pAS9A-2</name>
</geneLocation>
<sequence length="141" mass="15319">MWYGALDVAGALAEAFQHSRVIDRSCESPYLTGFRFTRELRLLDVGGFGEGRWPTRVGGNFALASAPHSVTQRWARAIVAAHPDLDGLVYRGRFSGGPCIVLFRPVADAFPNRPLTSNPLSHPGIQIRLAAAAVRIGYSLV</sequence>
<reference evidence="2 3" key="1">
    <citation type="journal article" date="2011" name="J. Bacteriol.">
        <title>Complete genome sequence of Amycolicicoccus subflavus DQS3-9A1T, an actinomycete isolated from crude oil-polluted soil.</title>
        <authorList>
            <person name="Cai M."/>
            <person name="Chen W.M."/>
            <person name="Nie Y."/>
            <person name="Chi C.Q."/>
            <person name="Wang Y.N."/>
            <person name="Tang Y.Q."/>
            <person name="Li G.Y."/>
            <person name="Wu X.L."/>
        </authorList>
    </citation>
    <scope>NUCLEOTIDE SEQUENCE [LARGE SCALE GENOMIC DNA]</scope>
    <source>
        <strain evidence="3">DSM 45089 / DQS3-9A1</strain>
        <plasmid evidence="2 3">pAS9A-2</plasmid>
    </source>
</reference>